<dbReference type="PROSITE" id="PS00624">
    <property type="entry name" value="GMC_OXRED_2"/>
    <property type="match status" value="1"/>
</dbReference>
<dbReference type="NCBIfam" id="NF002550">
    <property type="entry name" value="PRK02106.1"/>
    <property type="match status" value="1"/>
</dbReference>
<name>A0ABT9ID70_9ACTN</name>
<feature type="domain" description="Glucose-methanol-choline oxidoreductase N-terminal" evidence="7">
    <location>
        <begin position="256"/>
        <end position="270"/>
    </location>
</feature>
<keyword evidence="4 5" id="KW-0274">FAD</keyword>
<evidence type="ECO:0000259" key="7">
    <source>
        <dbReference type="PROSITE" id="PS00624"/>
    </source>
</evidence>
<evidence type="ECO:0000259" key="6">
    <source>
        <dbReference type="PROSITE" id="PS00623"/>
    </source>
</evidence>
<evidence type="ECO:0000256" key="1">
    <source>
        <dbReference type="ARBA" id="ARBA00001974"/>
    </source>
</evidence>
<comment type="caution">
    <text evidence="8">The sequence shown here is derived from an EMBL/GenBank/DDBJ whole genome shotgun (WGS) entry which is preliminary data.</text>
</comment>
<dbReference type="InterPro" id="IPR036188">
    <property type="entry name" value="FAD/NAD-bd_sf"/>
</dbReference>
<sequence length="536" mass="57486">MGAHEEYDIVVVGAGSAGSALAGRLTEDPTVRVLVLEAGGPDSVLEVKIPAGLYKVWRTRHDWNYTTDAQPGLGGRKLFWPRGKLLGGSSSINAMIYVRGARADYDEWAQLTGDPAWSYEQVLPLFKRMEDNARGADAWHGVGGPLRVEDLRSPHPWTTAVIESAVAAGHPRNPDFNGAAQEGAGPYQVTQKRGRRWSAADAYLHPAAGRPDLTVRTGALTTRVLVENGRATGVEYRCGGELRTVRATREVVLSGGAVNSPQLLMLSGIGPADHLREVGVDVVHDLPGVGAGLQDHPLVPVIWNVRSGKSLRLAETPLNLARWKVTGRGPLTSNLAEAGLFTRSNPDLAEPDLQMHFLPVKFWKQAEIDPDAEAFTSAVVLVHVQSRGSVRLRSADPTWAPAIDAGYLSDERDLDALVSGVEQAREIAATGPLAPVLAEEWSPGRGVHGREALRQAVRDTLESLYHPVSSCRMGTDEQAVVDPQLRVHGIEGLRVVDASVMPTLVRGNTNAPTIMIAERAADLVLGRAPAAQLTAG</sequence>
<keyword evidence="3 5" id="KW-0285">Flavoprotein</keyword>
<evidence type="ECO:0000256" key="5">
    <source>
        <dbReference type="RuleBase" id="RU003968"/>
    </source>
</evidence>
<feature type="domain" description="Glucose-methanol-choline oxidoreductase N-terminal" evidence="6">
    <location>
        <begin position="83"/>
        <end position="106"/>
    </location>
</feature>
<dbReference type="PIRSF" id="PIRSF000137">
    <property type="entry name" value="Alcohol_oxidase"/>
    <property type="match status" value="1"/>
</dbReference>
<dbReference type="Gene3D" id="3.50.50.60">
    <property type="entry name" value="FAD/NAD(P)-binding domain"/>
    <property type="match status" value="1"/>
</dbReference>
<dbReference type="PROSITE" id="PS00623">
    <property type="entry name" value="GMC_OXRED_1"/>
    <property type="match status" value="1"/>
</dbReference>
<keyword evidence="8" id="KW-0560">Oxidoreductase</keyword>
<evidence type="ECO:0000256" key="3">
    <source>
        <dbReference type="ARBA" id="ARBA00022630"/>
    </source>
</evidence>
<comment type="cofactor">
    <cofactor evidence="1">
        <name>FAD</name>
        <dbReference type="ChEBI" id="CHEBI:57692"/>
    </cofactor>
</comment>
<dbReference type="Pfam" id="PF00732">
    <property type="entry name" value="GMC_oxred_N"/>
    <property type="match status" value="1"/>
</dbReference>
<dbReference type="Proteomes" id="UP001233673">
    <property type="component" value="Unassembled WGS sequence"/>
</dbReference>
<dbReference type="Gene3D" id="3.30.560.10">
    <property type="entry name" value="Glucose Oxidase, domain 3"/>
    <property type="match status" value="1"/>
</dbReference>
<dbReference type="EC" id="1.1.99.1" evidence="8"/>
<evidence type="ECO:0000256" key="4">
    <source>
        <dbReference type="ARBA" id="ARBA00022827"/>
    </source>
</evidence>
<accession>A0ABT9ID70</accession>
<dbReference type="RefSeq" id="WP_306000159.1">
    <property type="nucleotide sequence ID" value="NZ_JASNFN010000013.1"/>
</dbReference>
<dbReference type="PANTHER" id="PTHR11552">
    <property type="entry name" value="GLUCOSE-METHANOL-CHOLINE GMC OXIDOREDUCTASE"/>
    <property type="match status" value="1"/>
</dbReference>
<dbReference type="Pfam" id="PF05199">
    <property type="entry name" value="GMC_oxred_C"/>
    <property type="match status" value="1"/>
</dbReference>
<gene>
    <name evidence="8" type="ORF">QOZ88_12900</name>
</gene>
<keyword evidence="9" id="KW-1185">Reference proteome</keyword>
<evidence type="ECO:0000256" key="2">
    <source>
        <dbReference type="ARBA" id="ARBA00010790"/>
    </source>
</evidence>
<proteinExistence type="inferred from homology"/>
<protein>
    <submittedName>
        <fullName evidence="8">Choline dehydrogenase</fullName>
        <ecNumber evidence="8">1.1.99.1</ecNumber>
    </submittedName>
</protein>
<dbReference type="GO" id="GO:0008812">
    <property type="term" value="F:choline dehydrogenase activity"/>
    <property type="evidence" value="ECO:0007669"/>
    <property type="project" value="UniProtKB-EC"/>
</dbReference>
<dbReference type="InterPro" id="IPR012132">
    <property type="entry name" value="GMC_OxRdtase"/>
</dbReference>
<evidence type="ECO:0000313" key="9">
    <source>
        <dbReference type="Proteomes" id="UP001233673"/>
    </source>
</evidence>
<dbReference type="PANTHER" id="PTHR11552:SF147">
    <property type="entry name" value="CHOLINE DEHYDROGENASE, MITOCHONDRIAL"/>
    <property type="match status" value="1"/>
</dbReference>
<reference evidence="9" key="1">
    <citation type="submission" date="2023-05" db="EMBL/GenBank/DDBJ databases">
        <title>Draft genome of Pseudofrankia sp. BMG5.37.</title>
        <authorList>
            <person name="Gtari M."/>
            <person name="Ghodhbane F."/>
            <person name="Sbissi I."/>
        </authorList>
    </citation>
    <scope>NUCLEOTIDE SEQUENCE [LARGE SCALE GENOMIC DNA]</scope>
    <source>
        <strain evidence="9">BMG 814</strain>
    </source>
</reference>
<dbReference type="InterPro" id="IPR007867">
    <property type="entry name" value="GMC_OxRtase_C"/>
</dbReference>
<organism evidence="8 9">
    <name type="scientific">Blastococcus carthaginiensis</name>
    <dbReference type="NCBI Taxonomy" id="3050034"/>
    <lineage>
        <taxon>Bacteria</taxon>
        <taxon>Bacillati</taxon>
        <taxon>Actinomycetota</taxon>
        <taxon>Actinomycetes</taxon>
        <taxon>Geodermatophilales</taxon>
        <taxon>Geodermatophilaceae</taxon>
        <taxon>Blastococcus</taxon>
    </lineage>
</organism>
<dbReference type="SUPFAM" id="SSF54373">
    <property type="entry name" value="FAD-linked reductases, C-terminal domain"/>
    <property type="match status" value="1"/>
</dbReference>
<dbReference type="SUPFAM" id="SSF51905">
    <property type="entry name" value="FAD/NAD(P)-binding domain"/>
    <property type="match status" value="1"/>
</dbReference>
<evidence type="ECO:0000313" key="8">
    <source>
        <dbReference type="EMBL" id="MDP5183536.1"/>
    </source>
</evidence>
<dbReference type="EMBL" id="JASNFN010000013">
    <property type="protein sequence ID" value="MDP5183536.1"/>
    <property type="molecule type" value="Genomic_DNA"/>
</dbReference>
<dbReference type="InterPro" id="IPR000172">
    <property type="entry name" value="GMC_OxRdtase_N"/>
</dbReference>
<comment type="similarity">
    <text evidence="2 5">Belongs to the GMC oxidoreductase family.</text>
</comment>